<evidence type="ECO:0000313" key="2">
    <source>
        <dbReference type="Proteomes" id="UP000244855"/>
    </source>
</evidence>
<evidence type="ECO:0000313" key="1">
    <source>
        <dbReference type="EMBL" id="PVI04161.1"/>
    </source>
</evidence>
<keyword evidence="2" id="KW-1185">Reference proteome</keyword>
<sequence length="87" mass="9958">MSQTGKRNLCIYQCANIRFRLFFLSTNLLSGSLFRTIQKYCLSMKRSNSSTSRVGEIAGLKKYAGKWLSASISYKITRFSPWENKAC</sequence>
<reference evidence="1 2" key="1">
    <citation type="journal article" date="2018" name="Sci. Rep.">
        <title>Comparative genomics provides insights into the lifestyle and reveals functional heterogeneity of dark septate endophytic fungi.</title>
        <authorList>
            <person name="Knapp D.G."/>
            <person name="Nemeth J.B."/>
            <person name="Barry K."/>
            <person name="Hainaut M."/>
            <person name="Henrissat B."/>
            <person name="Johnson J."/>
            <person name="Kuo A."/>
            <person name="Lim J.H.P."/>
            <person name="Lipzen A."/>
            <person name="Nolan M."/>
            <person name="Ohm R.A."/>
            <person name="Tamas L."/>
            <person name="Grigoriev I.V."/>
            <person name="Spatafora J.W."/>
            <person name="Nagy L.G."/>
            <person name="Kovacs G.M."/>
        </authorList>
    </citation>
    <scope>NUCLEOTIDE SEQUENCE [LARGE SCALE GENOMIC DNA]</scope>
    <source>
        <strain evidence="1 2">DSE2036</strain>
    </source>
</reference>
<protein>
    <submittedName>
        <fullName evidence="1">Uncharacterized protein</fullName>
    </submittedName>
</protein>
<gene>
    <name evidence="1" type="ORF">DM02DRAFT_202493</name>
</gene>
<dbReference type="Proteomes" id="UP000244855">
    <property type="component" value="Unassembled WGS sequence"/>
</dbReference>
<accession>A0A2V1E163</accession>
<name>A0A2V1E163_9PLEO</name>
<proteinExistence type="predicted"/>
<dbReference type="EMBL" id="KZ805324">
    <property type="protein sequence ID" value="PVI04161.1"/>
    <property type="molecule type" value="Genomic_DNA"/>
</dbReference>
<organism evidence="1 2">
    <name type="scientific">Periconia macrospinosa</name>
    <dbReference type="NCBI Taxonomy" id="97972"/>
    <lineage>
        <taxon>Eukaryota</taxon>
        <taxon>Fungi</taxon>
        <taxon>Dikarya</taxon>
        <taxon>Ascomycota</taxon>
        <taxon>Pezizomycotina</taxon>
        <taxon>Dothideomycetes</taxon>
        <taxon>Pleosporomycetidae</taxon>
        <taxon>Pleosporales</taxon>
        <taxon>Massarineae</taxon>
        <taxon>Periconiaceae</taxon>
        <taxon>Periconia</taxon>
    </lineage>
</organism>
<dbReference type="AlphaFoldDB" id="A0A2V1E163"/>